<protein>
    <submittedName>
        <fullName evidence="1">Uncharacterized protein</fullName>
    </submittedName>
</protein>
<evidence type="ECO:0000313" key="2">
    <source>
        <dbReference type="Proteomes" id="UP000279098"/>
    </source>
</evidence>
<dbReference type="EMBL" id="MH834602">
    <property type="protein sequence ID" value="AYN55934.1"/>
    <property type="molecule type" value="Genomic_DNA"/>
</dbReference>
<name>A0A3G2KAE0_9CAUD</name>
<reference evidence="1 2" key="1">
    <citation type="submission" date="2018-09" db="EMBL/GenBank/DDBJ databases">
        <authorList>
            <person name="Fryberger R.B."/>
            <person name="Stoner T.H."/>
            <person name="Garlena R.A."/>
            <person name="Russell D.A."/>
            <person name="Pope W.H."/>
            <person name="Jacobs-Sera D."/>
            <person name="Hatfull G.F."/>
        </authorList>
    </citation>
    <scope>NUCLEOTIDE SEQUENCE [LARGE SCALE GENOMIC DNA]</scope>
</reference>
<evidence type="ECO:0000313" key="1">
    <source>
        <dbReference type="EMBL" id="AYN55934.1"/>
    </source>
</evidence>
<proteinExistence type="predicted"/>
<gene>
    <name evidence="1" type="primary">63</name>
    <name evidence="1" type="ORF">PBI_BRAHMS_63</name>
</gene>
<sequence>MATQLEGNPEVGYTISLFVSRKQDAHTVKDGSYDTRSFPAETKELARIELRGTDLEALLSDAKEHVDLIRVP</sequence>
<organism evidence="1 2">
    <name type="scientific">Microbacterium phage Brahms</name>
    <dbReference type="NCBI Taxonomy" id="2419973"/>
    <lineage>
        <taxon>Viruses</taxon>
        <taxon>Duplodnaviria</taxon>
        <taxon>Heunggongvirae</taxon>
        <taxon>Uroviricota</taxon>
        <taxon>Caudoviricetes</taxon>
        <taxon>Armstrongvirus</taxon>
        <taxon>Armstrongvirus armstrong</taxon>
    </lineage>
</organism>
<dbReference type="Proteomes" id="UP000279098">
    <property type="component" value="Genome"/>
</dbReference>
<accession>A0A3G2KAE0</accession>